<proteinExistence type="predicted"/>
<dbReference type="GeneID" id="301125057"/>
<name>A0ABY9WCD5_9BACI</name>
<protein>
    <submittedName>
        <fullName evidence="1">Uncharacterized protein</fullName>
    </submittedName>
</protein>
<sequence length="114" mass="13593">MTREEKKMIRFRIIKLLDQCEGCQYRQKVHSSINVCPSCPIGQEIQSLGKKLGGCRRIEQMESYRRWTTQEEQFLLRNLHMKRRDLAEKLGRSYKSIKKKINDLRKRGLIHDAS</sequence>
<dbReference type="Gene3D" id="1.10.10.10">
    <property type="entry name" value="Winged helix-like DNA-binding domain superfamily/Winged helix DNA-binding domain"/>
    <property type="match status" value="1"/>
</dbReference>
<evidence type="ECO:0000313" key="1">
    <source>
        <dbReference type="EMBL" id="WNF33807.1"/>
    </source>
</evidence>
<gene>
    <name evidence="1" type="ORF">RI196_03735</name>
</gene>
<accession>A0ABY9WCD5</accession>
<dbReference type="SUPFAM" id="SSF46785">
    <property type="entry name" value="Winged helix' DNA-binding domain"/>
    <property type="match status" value="1"/>
</dbReference>
<dbReference type="RefSeq" id="WP_311066917.1">
    <property type="nucleotide sequence ID" value="NZ_CP134501.1"/>
</dbReference>
<dbReference type="Proteomes" id="UP001303701">
    <property type="component" value="Chromosome"/>
</dbReference>
<dbReference type="InterPro" id="IPR036390">
    <property type="entry name" value="WH_DNA-bd_sf"/>
</dbReference>
<dbReference type="EMBL" id="CP134501">
    <property type="protein sequence ID" value="WNF33807.1"/>
    <property type="molecule type" value="Genomic_DNA"/>
</dbReference>
<organism evidence="1 2">
    <name type="scientific">Aeribacillus composti</name>
    <dbReference type="NCBI Taxonomy" id="1868734"/>
    <lineage>
        <taxon>Bacteria</taxon>
        <taxon>Bacillati</taxon>
        <taxon>Bacillota</taxon>
        <taxon>Bacilli</taxon>
        <taxon>Bacillales</taxon>
        <taxon>Bacillaceae</taxon>
        <taxon>Aeribacillus</taxon>
    </lineage>
</organism>
<keyword evidence="2" id="KW-1185">Reference proteome</keyword>
<evidence type="ECO:0000313" key="2">
    <source>
        <dbReference type="Proteomes" id="UP001303701"/>
    </source>
</evidence>
<reference evidence="1 2" key="1">
    <citation type="submission" date="2023-09" db="EMBL/GenBank/DDBJ databases">
        <title>Different Types of Thermotolerant Ring-Cleaving Dioxygenases derived from Aeribacillus composti HB-1 applied for multiple aromatic hydrocarbons removal.</title>
        <authorList>
            <person name="Cao L."/>
            <person name="Li M."/>
            <person name="Ma T."/>
        </authorList>
    </citation>
    <scope>NUCLEOTIDE SEQUENCE [LARGE SCALE GENOMIC DNA]</scope>
    <source>
        <strain evidence="1 2">HB-1</strain>
    </source>
</reference>
<dbReference type="InterPro" id="IPR036388">
    <property type="entry name" value="WH-like_DNA-bd_sf"/>
</dbReference>